<evidence type="ECO:0000313" key="2">
    <source>
        <dbReference type="Proteomes" id="UP000218899"/>
    </source>
</evidence>
<name>A0A1B4V3G5_9GAMM</name>
<dbReference type="KEGG" id="sva:SVA_1536"/>
<organism evidence="1 2">
    <name type="scientific">Sulfurifustis variabilis</name>
    <dbReference type="NCBI Taxonomy" id="1675686"/>
    <lineage>
        <taxon>Bacteria</taxon>
        <taxon>Pseudomonadati</taxon>
        <taxon>Pseudomonadota</taxon>
        <taxon>Gammaproteobacteria</taxon>
        <taxon>Acidiferrobacterales</taxon>
        <taxon>Acidiferrobacteraceae</taxon>
        <taxon>Sulfurifustis</taxon>
    </lineage>
</organism>
<dbReference type="EMBL" id="AP014936">
    <property type="protein sequence ID" value="BAU48098.1"/>
    <property type="molecule type" value="Genomic_DNA"/>
</dbReference>
<evidence type="ECO:0008006" key="3">
    <source>
        <dbReference type="Google" id="ProtNLM"/>
    </source>
</evidence>
<reference evidence="1 2" key="1">
    <citation type="submission" date="2015-08" db="EMBL/GenBank/DDBJ databases">
        <title>Complete genome sequence of Sulfurifustis variabilis.</title>
        <authorList>
            <person name="Miura A."/>
            <person name="Kojima H."/>
            <person name="Fukui M."/>
        </authorList>
    </citation>
    <scope>NUCLEOTIDE SEQUENCE [LARGE SCALE GENOMIC DNA]</scope>
    <source>
        <strain evidence="2">skN76</strain>
    </source>
</reference>
<accession>A0A1B4V3G5</accession>
<dbReference type="InterPro" id="IPR016181">
    <property type="entry name" value="Acyl_CoA_acyltransferase"/>
</dbReference>
<gene>
    <name evidence="1" type="ORF">SVA_1536</name>
</gene>
<protein>
    <recommendedName>
        <fullName evidence="3">BioF2-like acetyltransferase domain-containing protein</fullName>
    </recommendedName>
</protein>
<dbReference type="SUPFAM" id="SSF55729">
    <property type="entry name" value="Acyl-CoA N-acyltransferases (Nat)"/>
    <property type="match status" value="1"/>
</dbReference>
<dbReference type="AlphaFoldDB" id="A0A1B4V3G5"/>
<dbReference type="RefSeq" id="WP_169924011.1">
    <property type="nucleotide sequence ID" value="NZ_AP014936.1"/>
</dbReference>
<keyword evidence="2" id="KW-1185">Reference proteome</keyword>
<dbReference type="Proteomes" id="UP000218899">
    <property type="component" value="Chromosome"/>
</dbReference>
<dbReference type="Gene3D" id="3.40.630.30">
    <property type="match status" value="1"/>
</dbReference>
<proteinExistence type="predicted"/>
<evidence type="ECO:0000313" key="1">
    <source>
        <dbReference type="EMBL" id="BAU48098.1"/>
    </source>
</evidence>
<sequence>MKPDWRLARLRAELKRYDLLRRGVRGLRVLRGRHLADVWRIEAPEARTGKPLSMLFVGEPVTRHYLSGLVYEKYRDAWGRTILPRGALVPGTRLLGRRCDLLVHESAMPAPGALPGGAFWIPNWVGGEIEFAEAERLKKTSGRLQADLRRLRKLPHRVHTTRAPSEIYRFYCEFYEPYIRSTFGACACLSSWEEVEARLPQSELFWIMRDGERLAGQIVLYEPERVRAWCLGVKSGARELVRAGVIAALYQAEIQHLAGNGYTRLHVGASRPFLTDGVLRFKRKWGMRLVDHSDRGLLLTVRRASEPLRAFLAGHPFVSLGAHGKMQASALVGGARSGEPGEPDRELLPPELGRPFLYELEDGGAVEWKGLAPAA</sequence>